<feature type="signal peptide" evidence="2">
    <location>
        <begin position="1"/>
        <end position="27"/>
    </location>
</feature>
<dbReference type="Gene3D" id="1.20.5.320">
    <property type="entry name" value="6-Phosphogluconate Dehydrogenase, domain 3"/>
    <property type="match status" value="1"/>
</dbReference>
<feature type="compositionally biased region" description="Basic and acidic residues" evidence="1">
    <location>
        <begin position="60"/>
        <end position="69"/>
    </location>
</feature>
<sequence>MRTNRRRLAMGIAATLAVVTLSGAAGAVVGAHVVATGPAGAQGPAGPVGVEGSPGAKGEQGPRGERGEQGEPGEEGEQGPAGLPAVAELPDDESGPDLSGALVIADVRCPLGTQYSETVYVGSSSLLGSPGELDTRSMMLCKIS</sequence>
<feature type="region of interest" description="Disordered" evidence="1">
    <location>
        <begin position="38"/>
        <end position="99"/>
    </location>
</feature>
<proteinExistence type="predicted"/>
<comment type="caution">
    <text evidence="3">The sequence shown here is derived from an EMBL/GenBank/DDBJ whole genome shotgun (WGS) entry which is preliminary data.</text>
</comment>
<dbReference type="Pfam" id="PF01391">
    <property type="entry name" value="Collagen"/>
    <property type="match status" value="1"/>
</dbReference>
<keyword evidence="4" id="KW-1185">Reference proteome</keyword>
<name>A0ABV3CXJ4_STREX</name>
<dbReference type="RefSeq" id="WP_359208612.1">
    <property type="nucleotide sequence ID" value="NZ_JBEZAM010000020.1"/>
</dbReference>
<dbReference type="InterPro" id="IPR008160">
    <property type="entry name" value="Collagen"/>
</dbReference>
<feature type="compositionally biased region" description="Low complexity" evidence="1">
    <location>
        <begin position="38"/>
        <end position="51"/>
    </location>
</feature>
<evidence type="ECO:0000256" key="1">
    <source>
        <dbReference type="SAM" id="MobiDB-lite"/>
    </source>
</evidence>
<feature type="chain" id="PRO_5046908200" description="Collagen-like protein" evidence="2">
    <location>
        <begin position="28"/>
        <end position="144"/>
    </location>
</feature>
<evidence type="ECO:0000256" key="2">
    <source>
        <dbReference type="SAM" id="SignalP"/>
    </source>
</evidence>
<keyword evidence="2" id="KW-0732">Signal</keyword>
<accession>A0ABV3CXJ4</accession>
<reference evidence="3 4" key="1">
    <citation type="submission" date="2024-06" db="EMBL/GenBank/DDBJ databases">
        <title>The Natural Products Discovery Center: Release of the First 8490 Sequenced Strains for Exploring Actinobacteria Biosynthetic Diversity.</title>
        <authorList>
            <person name="Kalkreuter E."/>
            <person name="Kautsar S.A."/>
            <person name="Yang D."/>
            <person name="Bader C.D."/>
            <person name="Teijaro C.N."/>
            <person name="Fluegel L."/>
            <person name="Davis C.M."/>
            <person name="Simpson J.R."/>
            <person name="Lauterbach L."/>
            <person name="Steele A.D."/>
            <person name="Gui C."/>
            <person name="Meng S."/>
            <person name="Li G."/>
            <person name="Viehrig K."/>
            <person name="Ye F."/>
            <person name="Su P."/>
            <person name="Kiefer A.F."/>
            <person name="Nichols A."/>
            <person name="Cepeda A.J."/>
            <person name="Yan W."/>
            <person name="Fan B."/>
            <person name="Jiang Y."/>
            <person name="Adhikari A."/>
            <person name="Zheng C.-J."/>
            <person name="Schuster L."/>
            <person name="Cowan T.M."/>
            <person name="Smanski M.J."/>
            <person name="Chevrette M.G."/>
            <person name="De Carvalho L.P.S."/>
            <person name="Shen B."/>
        </authorList>
    </citation>
    <scope>NUCLEOTIDE SEQUENCE [LARGE SCALE GENOMIC DNA]</scope>
    <source>
        <strain evidence="3 4">NPDC045705</strain>
    </source>
</reference>
<evidence type="ECO:0000313" key="3">
    <source>
        <dbReference type="EMBL" id="MEU7294919.1"/>
    </source>
</evidence>
<dbReference type="Proteomes" id="UP001551210">
    <property type="component" value="Unassembled WGS sequence"/>
</dbReference>
<dbReference type="EMBL" id="JBEZAM010000020">
    <property type="protein sequence ID" value="MEU7294919.1"/>
    <property type="molecule type" value="Genomic_DNA"/>
</dbReference>
<evidence type="ECO:0008006" key="5">
    <source>
        <dbReference type="Google" id="ProtNLM"/>
    </source>
</evidence>
<gene>
    <name evidence="3" type="ORF">AB0A76_17130</name>
</gene>
<evidence type="ECO:0000313" key="4">
    <source>
        <dbReference type="Proteomes" id="UP001551210"/>
    </source>
</evidence>
<organism evidence="3 4">
    <name type="scientific">Streptomyces exfoliatus</name>
    <name type="common">Streptomyces hydrogenans</name>
    <dbReference type="NCBI Taxonomy" id="1905"/>
    <lineage>
        <taxon>Bacteria</taxon>
        <taxon>Bacillati</taxon>
        <taxon>Actinomycetota</taxon>
        <taxon>Actinomycetes</taxon>
        <taxon>Kitasatosporales</taxon>
        <taxon>Streptomycetaceae</taxon>
        <taxon>Streptomyces</taxon>
    </lineage>
</organism>
<protein>
    <recommendedName>
        <fullName evidence="5">Collagen-like protein</fullName>
    </recommendedName>
</protein>